<keyword evidence="2" id="KW-1185">Reference proteome</keyword>
<organism evidence="1 2">
    <name type="scientific">Penicillium concentricum</name>
    <dbReference type="NCBI Taxonomy" id="293559"/>
    <lineage>
        <taxon>Eukaryota</taxon>
        <taxon>Fungi</taxon>
        <taxon>Dikarya</taxon>
        <taxon>Ascomycota</taxon>
        <taxon>Pezizomycotina</taxon>
        <taxon>Eurotiomycetes</taxon>
        <taxon>Eurotiomycetidae</taxon>
        <taxon>Eurotiales</taxon>
        <taxon>Aspergillaceae</taxon>
        <taxon>Penicillium</taxon>
    </lineage>
</organism>
<sequence>MKVVWQQTNINQRLSLLEEQQHEVDQAAGLGINDHTTHQETNNTTIFSEMAQEQGTDVITLNQLVGSSLALDVSNFPIKTSKLDNDRFFKLGTCDFVNARMKSPTLSQIHVINKSVMCYAMYSQPQETRFEWRAQSMVRRFLGVWSLVVHRSNRLKEDRGESRLEMG</sequence>
<reference evidence="1" key="2">
    <citation type="journal article" date="2023" name="IMA Fungus">
        <title>Comparative genomic study of the Penicillium genus elucidates a diverse pangenome and 15 lateral gene transfer events.</title>
        <authorList>
            <person name="Petersen C."/>
            <person name="Sorensen T."/>
            <person name="Nielsen M.R."/>
            <person name="Sondergaard T.E."/>
            <person name="Sorensen J.L."/>
            <person name="Fitzpatrick D.A."/>
            <person name="Frisvad J.C."/>
            <person name="Nielsen K.L."/>
        </authorList>
    </citation>
    <scope>NUCLEOTIDE SEQUENCE</scope>
    <source>
        <strain evidence="1">IBT 3081</strain>
    </source>
</reference>
<protein>
    <submittedName>
        <fullName evidence="1">Uncharacterized protein</fullName>
    </submittedName>
</protein>
<dbReference type="EMBL" id="JAPZBT010000004">
    <property type="protein sequence ID" value="KAJ5360524.1"/>
    <property type="molecule type" value="Genomic_DNA"/>
</dbReference>
<dbReference type="GeneID" id="81466621"/>
<proteinExistence type="predicted"/>
<gene>
    <name evidence="1" type="ORF">N7517_009715</name>
</gene>
<dbReference type="AlphaFoldDB" id="A0A9W9RJN9"/>
<name>A0A9W9RJN9_9EURO</name>
<dbReference type="Proteomes" id="UP001147752">
    <property type="component" value="Unassembled WGS sequence"/>
</dbReference>
<evidence type="ECO:0000313" key="2">
    <source>
        <dbReference type="Proteomes" id="UP001147752"/>
    </source>
</evidence>
<comment type="caution">
    <text evidence="1">The sequence shown here is derived from an EMBL/GenBank/DDBJ whole genome shotgun (WGS) entry which is preliminary data.</text>
</comment>
<reference evidence="1" key="1">
    <citation type="submission" date="2022-12" db="EMBL/GenBank/DDBJ databases">
        <authorList>
            <person name="Petersen C."/>
        </authorList>
    </citation>
    <scope>NUCLEOTIDE SEQUENCE</scope>
    <source>
        <strain evidence="1">IBT 3081</strain>
    </source>
</reference>
<accession>A0A9W9RJN9</accession>
<evidence type="ECO:0000313" key="1">
    <source>
        <dbReference type="EMBL" id="KAJ5360524.1"/>
    </source>
</evidence>
<dbReference type="RefSeq" id="XP_056576010.1">
    <property type="nucleotide sequence ID" value="XM_056727438.1"/>
</dbReference>